<evidence type="ECO:0000256" key="3">
    <source>
        <dbReference type="RuleBase" id="RU000507"/>
    </source>
</evidence>
<sequence length="282" mass="29692">MHTTIISAATLQAHLADPAWIVLDVRHELTDPQAGRAAYTAGHLPGAFFLHLDEDLSGPKNGSNGRHPLPDRVSFAARLAGLGVNQASQVVIYDAQGSMMAARLWWMLRWIGHQAAAVLDGGMPGWLAAGGEITSTLPPARNAGNLIAGESLVGSIDAAEVMSNLAVQDKLVIDARAPDRFRGENETLDAVGGHIPGACNRFFRDNLQADGRFKPAAELRADFTALLGARPASRIIAQCGSGVTACHNLLALEISGLPGAILYPGSWSEWSSDPARPVATGN</sequence>
<accession>A0ABX2ICM5</accession>
<comment type="caution">
    <text evidence="5">The sequence shown here is derived from an EMBL/GenBank/DDBJ whole genome shotgun (WGS) entry which is preliminary data.</text>
</comment>
<dbReference type="PROSITE" id="PS50206">
    <property type="entry name" value="RHODANESE_3"/>
    <property type="match status" value="2"/>
</dbReference>
<dbReference type="InterPro" id="IPR036873">
    <property type="entry name" value="Rhodanese-like_dom_sf"/>
</dbReference>
<dbReference type="PROSITE" id="PS00683">
    <property type="entry name" value="RHODANESE_2"/>
    <property type="match status" value="1"/>
</dbReference>
<dbReference type="InterPro" id="IPR045078">
    <property type="entry name" value="TST/MPST-like"/>
</dbReference>
<dbReference type="PANTHER" id="PTHR11364:SF27">
    <property type="entry name" value="SULFURTRANSFERASE"/>
    <property type="match status" value="1"/>
</dbReference>
<keyword evidence="1 3" id="KW-0808">Transferase</keyword>
<dbReference type="Gene3D" id="3.40.250.10">
    <property type="entry name" value="Rhodanese-like domain"/>
    <property type="match status" value="2"/>
</dbReference>
<evidence type="ECO:0000259" key="4">
    <source>
        <dbReference type="PROSITE" id="PS50206"/>
    </source>
</evidence>
<dbReference type="SUPFAM" id="SSF52821">
    <property type="entry name" value="Rhodanese/Cell cycle control phosphatase"/>
    <property type="match status" value="2"/>
</dbReference>
<dbReference type="SMART" id="SM00450">
    <property type="entry name" value="RHOD"/>
    <property type="match status" value="2"/>
</dbReference>
<organism evidence="5 6">
    <name type="scientific">Uliginosibacterium aquaticum</name>
    <dbReference type="NCBI Taxonomy" id="2731212"/>
    <lineage>
        <taxon>Bacteria</taxon>
        <taxon>Pseudomonadati</taxon>
        <taxon>Pseudomonadota</taxon>
        <taxon>Betaproteobacteria</taxon>
        <taxon>Rhodocyclales</taxon>
        <taxon>Zoogloeaceae</taxon>
        <taxon>Uliginosibacterium</taxon>
    </lineage>
</organism>
<evidence type="ECO:0000256" key="1">
    <source>
        <dbReference type="ARBA" id="ARBA00022679"/>
    </source>
</evidence>
<protein>
    <recommendedName>
        <fullName evidence="3">Sulfurtransferase</fullName>
    </recommendedName>
</protein>
<keyword evidence="6" id="KW-1185">Reference proteome</keyword>
<dbReference type="EMBL" id="JABCSC020000001">
    <property type="protein sequence ID" value="NSL54171.1"/>
    <property type="molecule type" value="Genomic_DNA"/>
</dbReference>
<dbReference type="InterPro" id="IPR001307">
    <property type="entry name" value="Thiosulphate_STrfase_CS"/>
</dbReference>
<feature type="domain" description="Rhodanese" evidence="4">
    <location>
        <begin position="166"/>
        <end position="279"/>
    </location>
</feature>
<reference evidence="5 6" key="1">
    <citation type="submission" date="2020-06" db="EMBL/GenBank/DDBJ databases">
        <title>Draft genome of Uliginosibacterium sp. IMCC34675.</title>
        <authorList>
            <person name="Song J."/>
        </authorList>
    </citation>
    <scope>NUCLEOTIDE SEQUENCE [LARGE SCALE GENOMIC DNA]</scope>
    <source>
        <strain evidence="5 6">IMCC34675</strain>
    </source>
</reference>
<proteinExistence type="predicted"/>
<evidence type="ECO:0000256" key="2">
    <source>
        <dbReference type="ARBA" id="ARBA00022737"/>
    </source>
</evidence>
<dbReference type="RefSeq" id="WP_170020666.1">
    <property type="nucleotide sequence ID" value="NZ_JABCSC020000001.1"/>
</dbReference>
<evidence type="ECO:0000313" key="6">
    <source>
        <dbReference type="Proteomes" id="UP000778523"/>
    </source>
</evidence>
<dbReference type="CDD" id="cd01449">
    <property type="entry name" value="TST_Repeat_2"/>
    <property type="match status" value="1"/>
</dbReference>
<keyword evidence="2" id="KW-0677">Repeat</keyword>
<dbReference type="PANTHER" id="PTHR11364">
    <property type="entry name" value="THIOSULFATE SULFERTANSFERASE"/>
    <property type="match status" value="1"/>
</dbReference>
<name>A0ABX2ICM5_9RHOO</name>
<dbReference type="Pfam" id="PF00581">
    <property type="entry name" value="Rhodanese"/>
    <property type="match status" value="2"/>
</dbReference>
<dbReference type="CDD" id="cd01448">
    <property type="entry name" value="TST_Repeat_1"/>
    <property type="match status" value="1"/>
</dbReference>
<dbReference type="InterPro" id="IPR001763">
    <property type="entry name" value="Rhodanese-like_dom"/>
</dbReference>
<dbReference type="Proteomes" id="UP000778523">
    <property type="component" value="Unassembled WGS sequence"/>
</dbReference>
<dbReference type="PROSITE" id="PS00380">
    <property type="entry name" value="RHODANESE_1"/>
    <property type="match status" value="1"/>
</dbReference>
<gene>
    <name evidence="5" type="ORF">HJ583_003965</name>
</gene>
<feature type="domain" description="Rhodanese" evidence="4">
    <location>
        <begin position="16"/>
        <end position="135"/>
    </location>
</feature>
<evidence type="ECO:0000313" key="5">
    <source>
        <dbReference type="EMBL" id="NSL54171.1"/>
    </source>
</evidence>